<organism evidence="2 3">
    <name type="scientific">Myotis brandtii</name>
    <name type="common">Brandt's bat</name>
    <dbReference type="NCBI Taxonomy" id="109478"/>
    <lineage>
        <taxon>Eukaryota</taxon>
        <taxon>Metazoa</taxon>
        <taxon>Chordata</taxon>
        <taxon>Craniata</taxon>
        <taxon>Vertebrata</taxon>
        <taxon>Euteleostomi</taxon>
        <taxon>Mammalia</taxon>
        <taxon>Eutheria</taxon>
        <taxon>Laurasiatheria</taxon>
        <taxon>Chiroptera</taxon>
        <taxon>Yangochiroptera</taxon>
        <taxon>Vespertilionidae</taxon>
        <taxon>Myotis</taxon>
    </lineage>
</organism>
<name>S7Q395_MYOBR</name>
<keyword evidence="3" id="KW-1185">Reference proteome</keyword>
<dbReference type="EMBL" id="KE164416">
    <property type="protein sequence ID" value="EPQ17818.1"/>
    <property type="molecule type" value="Genomic_DNA"/>
</dbReference>
<dbReference type="Proteomes" id="UP000052978">
    <property type="component" value="Unassembled WGS sequence"/>
</dbReference>
<gene>
    <name evidence="2" type="ORF">D623_10008643</name>
</gene>
<accession>S7Q395</accession>
<sequence>MLKENPSAQHRPLRQSHHTDIRYGASGVQRCEKGCLHALYICQIHLPKHYLHRLSLFLKSPFLCSIHNKSKFKISHHMNLTPTQVCSPLRK</sequence>
<protein>
    <submittedName>
        <fullName evidence="2">Uncharacterized protein</fullName>
    </submittedName>
</protein>
<evidence type="ECO:0000313" key="3">
    <source>
        <dbReference type="Proteomes" id="UP000052978"/>
    </source>
</evidence>
<reference evidence="2 3" key="1">
    <citation type="journal article" date="2013" name="Nat. Commun.">
        <title>Genome analysis reveals insights into physiology and longevity of the Brandt's bat Myotis brandtii.</title>
        <authorList>
            <person name="Seim I."/>
            <person name="Fang X."/>
            <person name="Xiong Z."/>
            <person name="Lobanov A.V."/>
            <person name="Huang Z."/>
            <person name="Ma S."/>
            <person name="Feng Y."/>
            <person name="Turanov A.A."/>
            <person name="Zhu Y."/>
            <person name="Lenz T.L."/>
            <person name="Gerashchenko M.V."/>
            <person name="Fan D."/>
            <person name="Hee Yim S."/>
            <person name="Yao X."/>
            <person name="Jordan D."/>
            <person name="Xiong Y."/>
            <person name="Ma Y."/>
            <person name="Lyapunov A.N."/>
            <person name="Chen G."/>
            <person name="Kulakova O.I."/>
            <person name="Sun Y."/>
            <person name="Lee S.G."/>
            <person name="Bronson R.T."/>
            <person name="Moskalev A.A."/>
            <person name="Sunyaev S.R."/>
            <person name="Zhang G."/>
            <person name="Krogh A."/>
            <person name="Wang J."/>
            <person name="Gladyshev V.N."/>
        </authorList>
    </citation>
    <scope>NUCLEOTIDE SEQUENCE [LARGE SCALE GENOMIC DNA]</scope>
</reference>
<evidence type="ECO:0000256" key="1">
    <source>
        <dbReference type="SAM" id="MobiDB-lite"/>
    </source>
</evidence>
<dbReference type="AlphaFoldDB" id="S7Q395"/>
<evidence type="ECO:0000313" key="2">
    <source>
        <dbReference type="EMBL" id="EPQ17818.1"/>
    </source>
</evidence>
<proteinExistence type="predicted"/>
<feature type="region of interest" description="Disordered" evidence="1">
    <location>
        <begin position="1"/>
        <end position="20"/>
    </location>
</feature>